<dbReference type="Pfam" id="PF00672">
    <property type="entry name" value="HAMP"/>
    <property type="match status" value="1"/>
</dbReference>
<dbReference type="PROSITE" id="PS50887">
    <property type="entry name" value="GGDEF"/>
    <property type="match status" value="1"/>
</dbReference>
<reference evidence="5 6" key="1">
    <citation type="submission" date="2020-08" db="EMBL/GenBank/DDBJ databases">
        <title>Genomic Encyclopedia of Type Strains, Phase IV (KMG-IV): sequencing the most valuable type-strain genomes for metagenomic binning, comparative biology and taxonomic classification.</title>
        <authorList>
            <person name="Goeker M."/>
        </authorList>
    </citation>
    <scope>NUCLEOTIDE SEQUENCE [LARGE SCALE GENOMIC DNA]</scope>
    <source>
        <strain evidence="5 6">DSM 26287</strain>
    </source>
</reference>
<dbReference type="PROSITE" id="PS50885">
    <property type="entry name" value="HAMP"/>
    <property type="match status" value="1"/>
</dbReference>
<evidence type="ECO:0000259" key="3">
    <source>
        <dbReference type="PROSITE" id="PS50885"/>
    </source>
</evidence>
<dbReference type="InterPro" id="IPR001633">
    <property type="entry name" value="EAL_dom"/>
</dbReference>
<dbReference type="GO" id="GO:0007165">
    <property type="term" value="P:signal transduction"/>
    <property type="evidence" value="ECO:0007669"/>
    <property type="project" value="InterPro"/>
</dbReference>
<feature type="domain" description="GGDEF" evidence="4">
    <location>
        <begin position="370"/>
        <end position="518"/>
    </location>
</feature>
<dbReference type="SMART" id="SM00267">
    <property type="entry name" value="GGDEF"/>
    <property type="match status" value="1"/>
</dbReference>
<feature type="transmembrane region" description="Helical" evidence="1">
    <location>
        <begin position="12"/>
        <end position="32"/>
    </location>
</feature>
<evidence type="ECO:0000313" key="6">
    <source>
        <dbReference type="Proteomes" id="UP000537141"/>
    </source>
</evidence>
<dbReference type="Gene3D" id="6.10.340.10">
    <property type="match status" value="1"/>
</dbReference>
<dbReference type="GO" id="GO:0071111">
    <property type="term" value="F:cyclic-guanylate-specific phosphodiesterase activity"/>
    <property type="evidence" value="ECO:0007669"/>
    <property type="project" value="InterPro"/>
</dbReference>
<feature type="transmembrane region" description="Helical" evidence="1">
    <location>
        <begin position="261"/>
        <end position="283"/>
    </location>
</feature>
<keyword evidence="1" id="KW-0472">Membrane</keyword>
<keyword evidence="1" id="KW-1133">Transmembrane helix</keyword>
<dbReference type="InterPro" id="IPR035919">
    <property type="entry name" value="EAL_sf"/>
</dbReference>
<dbReference type="AlphaFoldDB" id="A0A7X0NDV6"/>
<dbReference type="InterPro" id="IPR029150">
    <property type="entry name" value="dCache_3"/>
</dbReference>
<dbReference type="InterPro" id="IPR050706">
    <property type="entry name" value="Cyclic-di-GMP_PDE-like"/>
</dbReference>
<dbReference type="CDD" id="cd01949">
    <property type="entry name" value="GGDEF"/>
    <property type="match status" value="1"/>
</dbReference>
<sequence>MLTRFSLKSQITWLSTSLILMTVILLTASYWFRIADYAESQIERQMYFAQNVLNQNLSSKEQVLITAASVLAADFGFKQAVATRDKNTIDSVLINHGKRIKADLMMLLDLEGKLLTTGTADQFAKTDVENSIQILPLQGVYAQILSIDDKVFQVIVVPVKAPRAIAYVVIGFEFDQLVLTQLKELVSLELTLIKNDTIVQSSFDESDIANQPLLENNLQSESLLLSTSDYFHQTIAFGGSSEVSVVLSASLVEIHQDFNRLISSILAIAIVVIVIAIGFSRILSRGISTPLTILMKLTKKIGSGNLDVPKLTKSLPREFSELYQGFSVMGSAIEHREAEIKYQAERDLLTGLFNRHTILTQIEGYLRNDINLALVTFNIKAFKVLNDTVGVANGDAILKEIADRLQVFIGKLDSQVSAYMLAARTNSDEFLLSIPMSSVDNVESFIQLLQLELERPYWLGDVKINLSLYFGVANSVEHGVEAERLMRRSSMAVAAADEEQVFVRYYQQGEDEAYLYKIRLIDELESALESDNSPLFMNYQPKLNFKTGEIDKLEALIRWINKEGDFVNPEMFVGLAEKAGLIVTLTRWVILHVIQQIAQWNKAGYHFQVSINLSAQDIQHEQFVDYLLDTVRKYQIETTQITLELTERDLAENEGLVATRLTYLKTLGFEISVDDYGIGQSSLAKLKTLPVDELKIDKCFILTLDQCEKDQDIVSSTILLGHKLGLRVVAEGVENKESLALLTSFNCDYAQGYYLSRPLTADKLIQWYDNYESLI</sequence>
<dbReference type="PANTHER" id="PTHR33121">
    <property type="entry name" value="CYCLIC DI-GMP PHOSPHODIESTERASE PDEF"/>
    <property type="match status" value="1"/>
</dbReference>
<dbReference type="PANTHER" id="PTHR33121:SF79">
    <property type="entry name" value="CYCLIC DI-GMP PHOSPHODIESTERASE PDED-RELATED"/>
    <property type="match status" value="1"/>
</dbReference>
<evidence type="ECO:0000256" key="1">
    <source>
        <dbReference type="SAM" id="Phobius"/>
    </source>
</evidence>
<feature type="domain" description="HAMP" evidence="3">
    <location>
        <begin position="285"/>
        <end position="338"/>
    </location>
</feature>
<dbReference type="InterPro" id="IPR000160">
    <property type="entry name" value="GGDEF_dom"/>
</dbReference>
<dbReference type="RefSeq" id="WP_184421027.1">
    <property type="nucleotide sequence ID" value="NZ_AP027362.1"/>
</dbReference>
<dbReference type="Proteomes" id="UP000537141">
    <property type="component" value="Unassembled WGS sequence"/>
</dbReference>
<dbReference type="Gene3D" id="3.30.70.270">
    <property type="match status" value="1"/>
</dbReference>
<dbReference type="InterPro" id="IPR043128">
    <property type="entry name" value="Rev_trsase/Diguanyl_cyclase"/>
</dbReference>
<dbReference type="GO" id="GO:0016020">
    <property type="term" value="C:membrane"/>
    <property type="evidence" value="ECO:0007669"/>
    <property type="project" value="InterPro"/>
</dbReference>
<dbReference type="InterPro" id="IPR003660">
    <property type="entry name" value="HAMP_dom"/>
</dbReference>
<dbReference type="SMART" id="SM00052">
    <property type="entry name" value="EAL"/>
    <property type="match status" value="1"/>
</dbReference>
<gene>
    <name evidence="5" type="ORF">HNQ55_000091</name>
</gene>
<name>A0A7X0NDV6_9GAMM</name>
<dbReference type="SUPFAM" id="SSF141868">
    <property type="entry name" value="EAL domain-like"/>
    <property type="match status" value="1"/>
</dbReference>
<accession>A0A7X0NDV6</accession>
<dbReference type="CDD" id="cd01948">
    <property type="entry name" value="EAL"/>
    <property type="match status" value="1"/>
</dbReference>
<dbReference type="PROSITE" id="PS50883">
    <property type="entry name" value="EAL"/>
    <property type="match status" value="1"/>
</dbReference>
<dbReference type="NCBIfam" id="TIGR00254">
    <property type="entry name" value="GGDEF"/>
    <property type="match status" value="1"/>
</dbReference>
<comment type="caution">
    <text evidence="5">The sequence shown here is derived from an EMBL/GenBank/DDBJ whole genome shotgun (WGS) entry which is preliminary data.</text>
</comment>
<keyword evidence="6" id="KW-1185">Reference proteome</keyword>
<dbReference type="Pfam" id="PF00990">
    <property type="entry name" value="GGDEF"/>
    <property type="match status" value="1"/>
</dbReference>
<evidence type="ECO:0000259" key="4">
    <source>
        <dbReference type="PROSITE" id="PS50887"/>
    </source>
</evidence>
<dbReference type="Pfam" id="PF00563">
    <property type="entry name" value="EAL"/>
    <property type="match status" value="1"/>
</dbReference>
<feature type="domain" description="EAL" evidence="2">
    <location>
        <begin position="517"/>
        <end position="772"/>
    </location>
</feature>
<keyword evidence="1" id="KW-0812">Transmembrane</keyword>
<dbReference type="SUPFAM" id="SSF55073">
    <property type="entry name" value="Nucleotide cyclase"/>
    <property type="match status" value="1"/>
</dbReference>
<dbReference type="Pfam" id="PF14827">
    <property type="entry name" value="dCache_3"/>
    <property type="match status" value="1"/>
</dbReference>
<dbReference type="EMBL" id="JACHHU010000001">
    <property type="protein sequence ID" value="MBB6541617.1"/>
    <property type="molecule type" value="Genomic_DNA"/>
</dbReference>
<evidence type="ECO:0000313" key="5">
    <source>
        <dbReference type="EMBL" id="MBB6541617.1"/>
    </source>
</evidence>
<proteinExistence type="predicted"/>
<dbReference type="Gene3D" id="3.20.20.450">
    <property type="entry name" value="EAL domain"/>
    <property type="match status" value="1"/>
</dbReference>
<dbReference type="InterPro" id="IPR029787">
    <property type="entry name" value="Nucleotide_cyclase"/>
</dbReference>
<protein>
    <submittedName>
        <fullName evidence="5">Diguanylate cyclase (GGDEF)-like protein</fullName>
    </submittedName>
</protein>
<evidence type="ECO:0000259" key="2">
    <source>
        <dbReference type="PROSITE" id="PS50883"/>
    </source>
</evidence>
<organism evidence="5 6">
    <name type="scientific">Thalassotalea piscium</name>
    <dbReference type="NCBI Taxonomy" id="1230533"/>
    <lineage>
        <taxon>Bacteria</taxon>
        <taxon>Pseudomonadati</taxon>
        <taxon>Pseudomonadota</taxon>
        <taxon>Gammaproteobacteria</taxon>
        <taxon>Alteromonadales</taxon>
        <taxon>Colwelliaceae</taxon>
        <taxon>Thalassotalea</taxon>
    </lineage>
</organism>